<name>A9V2Q4_MONBE</name>
<feature type="region of interest" description="Disordered" evidence="1">
    <location>
        <begin position="283"/>
        <end position="321"/>
    </location>
</feature>
<sequence length="640" mass="68002">MAAHSEIGGAMLSRDAGLPIPDAGSPLDWPGSLMSLPSFYVNTLAIESAESAAPLVASPRDSTILSSASENESASSPTLSSSYTSWDDAQLQAAPTHAMPTSVAPQASRVAPGLVSPALRPAPASVPIPNGSGFASLPHHLQFMLAARFQAASSGSEADALTPSEQLAVRSRVAQLASHLQRQRYHQATATNLLDPPSGLTSSMPRNPSCLQADRLLVRRRASPWMARRRFRISGKSSVKTSVWCPLDGEHAAGMLCPMGRLQELPADHKSVTDLFENAFCLPSETSDEDDNTDHGDEGGSSSTDASPPPTPRTPASPSGTALVAMSSMLPDSQFVADRVCQPNRLVVARLDCRTGDFRSAASVRVGQHVRSMALHTTTDAVHLYVAAGTKLRLFRPTDGELRCVWSKETDGVLQQLERNASRPLLLLGGFSGVVRCLDLGRTESVRRRTEFSSCVYRQHLSEAVASLAWRPQSLNTFSVALDNNQLELRDLCDTGRAGVRLHMASTAYGHCWLDAQTLATGHDAGAVALWDVRMATRPLQQFHLTGLGAVGHLRFNATRALLSCDGHGSALVDFSGGHAAPRALVSVPSAAPSPHTLIPGPPQTCLHHFENDALLAFDSDGFFGLPTPLAAQSASPLLA</sequence>
<dbReference type="RefSeq" id="XP_001746895.1">
    <property type="nucleotide sequence ID" value="XM_001746843.1"/>
</dbReference>
<proteinExistence type="predicted"/>
<gene>
    <name evidence="2" type="ORF">MONBRDRAFT_26558</name>
</gene>
<accession>A9V2Q4</accession>
<organism evidence="2 3">
    <name type="scientific">Monosiga brevicollis</name>
    <name type="common">Choanoflagellate</name>
    <dbReference type="NCBI Taxonomy" id="81824"/>
    <lineage>
        <taxon>Eukaryota</taxon>
        <taxon>Choanoflagellata</taxon>
        <taxon>Craspedida</taxon>
        <taxon>Salpingoecidae</taxon>
        <taxon>Monosiga</taxon>
    </lineage>
</organism>
<dbReference type="KEGG" id="mbr:MONBRDRAFT_26558"/>
<evidence type="ECO:0000256" key="1">
    <source>
        <dbReference type="SAM" id="MobiDB-lite"/>
    </source>
</evidence>
<protein>
    <submittedName>
        <fullName evidence="2">Uncharacterized protein</fullName>
    </submittedName>
</protein>
<dbReference type="SUPFAM" id="SSF50978">
    <property type="entry name" value="WD40 repeat-like"/>
    <property type="match status" value="1"/>
</dbReference>
<dbReference type="InterPro" id="IPR015943">
    <property type="entry name" value="WD40/YVTN_repeat-like_dom_sf"/>
</dbReference>
<reference evidence="2 3" key="1">
    <citation type="journal article" date="2008" name="Nature">
        <title>The genome of the choanoflagellate Monosiga brevicollis and the origin of metazoans.</title>
        <authorList>
            <consortium name="JGI Sequencing"/>
            <person name="King N."/>
            <person name="Westbrook M.J."/>
            <person name="Young S.L."/>
            <person name="Kuo A."/>
            <person name="Abedin M."/>
            <person name="Chapman J."/>
            <person name="Fairclough S."/>
            <person name="Hellsten U."/>
            <person name="Isogai Y."/>
            <person name="Letunic I."/>
            <person name="Marr M."/>
            <person name="Pincus D."/>
            <person name="Putnam N."/>
            <person name="Rokas A."/>
            <person name="Wright K.J."/>
            <person name="Zuzow R."/>
            <person name="Dirks W."/>
            <person name="Good M."/>
            <person name="Goodstein D."/>
            <person name="Lemons D."/>
            <person name="Li W."/>
            <person name="Lyons J.B."/>
            <person name="Morris A."/>
            <person name="Nichols S."/>
            <person name="Richter D.J."/>
            <person name="Salamov A."/>
            <person name="Bork P."/>
            <person name="Lim W.A."/>
            <person name="Manning G."/>
            <person name="Miller W.T."/>
            <person name="McGinnis W."/>
            <person name="Shapiro H."/>
            <person name="Tjian R."/>
            <person name="Grigoriev I.V."/>
            <person name="Rokhsar D."/>
        </authorList>
    </citation>
    <scope>NUCLEOTIDE SEQUENCE [LARGE SCALE GENOMIC DNA]</scope>
    <source>
        <strain evidence="3">MX1 / ATCC 50154</strain>
    </source>
</reference>
<keyword evidence="3" id="KW-1185">Reference proteome</keyword>
<dbReference type="GeneID" id="5892076"/>
<dbReference type="Gene3D" id="2.130.10.10">
    <property type="entry name" value="YVTN repeat-like/Quinoprotein amine dehydrogenase"/>
    <property type="match status" value="1"/>
</dbReference>
<evidence type="ECO:0000313" key="3">
    <source>
        <dbReference type="Proteomes" id="UP000001357"/>
    </source>
</evidence>
<dbReference type="AlphaFoldDB" id="A9V2Q4"/>
<dbReference type="InterPro" id="IPR036322">
    <property type="entry name" value="WD40_repeat_dom_sf"/>
</dbReference>
<evidence type="ECO:0000313" key="2">
    <source>
        <dbReference type="EMBL" id="EDQ88302.1"/>
    </source>
</evidence>
<dbReference type="EMBL" id="CH991555">
    <property type="protein sequence ID" value="EDQ88302.1"/>
    <property type="molecule type" value="Genomic_DNA"/>
</dbReference>
<dbReference type="InParanoid" id="A9V2Q4"/>
<dbReference type="Proteomes" id="UP000001357">
    <property type="component" value="Unassembled WGS sequence"/>
</dbReference>